<evidence type="ECO:0000256" key="3">
    <source>
        <dbReference type="ARBA" id="ARBA00023015"/>
    </source>
</evidence>
<organism evidence="7 8">
    <name type="scientific">Paracoccus cavernae</name>
    <dbReference type="NCBI Taxonomy" id="1571207"/>
    <lineage>
        <taxon>Bacteria</taxon>
        <taxon>Pseudomonadati</taxon>
        <taxon>Pseudomonadota</taxon>
        <taxon>Alphaproteobacteria</taxon>
        <taxon>Rhodobacterales</taxon>
        <taxon>Paracoccaceae</taxon>
        <taxon>Paracoccus</taxon>
    </lineage>
</organism>
<comment type="similarity">
    <text evidence="1">In the C-terminal section; belongs to the class-I pyridoxal-phosphate-dependent aminotransferase family.</text>
</comment>
<dbReference type="Pfam" id="PF00392">
    <property type="entry name" value="GntR"/>
    <property type="match status" value="1"/>
</dbReference>
<keyword evidence="7" id="KW-0032">Aminotransferase</keyword>
<dbReference type="InterPro" id="IPR000524">
    <property type="entry name" value="Tscrpt_reg_HTH_GntR"/>
</dbReference>
<dbReference type="InterPro" id="IPR036388">
    <property type="entry name" value="WH-like_DNA-bd_sf"/>
</dbReference>
<keyword evidence="8" id="KW-1185">Reference proteome</keyword>
<dbReference type="Proteomes" id="UP001243846">
    <property type="component" value="Unassembled WGS sequence"/>
</dbReference>
<accession>A0ABT8D734</accession>
<dbReference type="CDD" id="cd07377">
    <property type="entry name" value="WHTH_GntR"/>
    <property type="match status" value="1"/>
</dbReference>
<name>A0ABT8D734_9RHOB</name>
<evidence type="ECO:0000256" key="5">
    <source>
        <dbReference type="ARBA" id="ARBA00023163"/>
    </source>
</evidence>
<keyword evidence="4" id="KW-0238">DNA-binding</keyword>
<evidence type="ECO:0000259" key="6">
    <source>
        <dbReference type="PROSITE" id="PS50949"/>
    </source>
</evidence>
<evidence type="ECO:0000313" key="8">
    <source>
        <dbReference type="Proteomes" id="UP001243846"/>
    </source>
</evidence>
<proteinExistence type="inferred from homology"/>
<keyword evidence="5" id="KW-0804">Transcription</keyword>
<dbReference type="SMART" id="SM00345">
    <property type="entry name" value="HTH_GNTR"/>
    <property type="match status" value="1"/>
</dbReference>
<dbReference type="SUPFAM" id="SSF53383">
    <property type="entry name" value="PLP-dependent transferases"/>
    <property type="match status" value="1"/>
</dbReference>
<dbReference type="InterPro" id="IPR015424">
    <property type="entry name" value="PyrdxlP-dep_Trfase"/>
</dbReference>
<dbReference type="InterPro" id="IPR051446">
    <property type="entry name" value="HTH_trans_reg/aminotransferase"/>
</dbReference>
<keyword evidence="3" id="KW-0805">Transcription regulation</keyword>
<evidence type="ECO:0000313" key="7">
    <source>
        <dbReference type="EMBL" id="MDN3711220.1"/>
    </source>
</evidence>
<gene>
    <name evidence="7" type="ORF">QWZ10_04135</name>
</gene>
<dbReference type="PROSITE" id="PS50949">
    <property type="entry name" value="HTH_GNTR"/>
    <property type="match status" value="1"/>
</dbReference>
<sequence>MHLASPWTPRLGDAPADGGKRPLERLVAALAEDITSGAVPTGARLPPHRELAYQLGIGLGTVTKAYAALERRGLVHAVRGRGMFVAGTTPLPQNRVDLSINTPPQMLSDRLLAATLSKLAKRLDAGSFGAYTTGIGSPRQRAQMAQWLGLQRLEIAAEQVLLCNGAQHALSVAFALVAPSGTRVLTERHSYPGAISLARQGLHPLEGLACDAQGLLPQALEQALTAQRAAEPAPVLYVTPTLQNPTGATMGLDRRLEIARLCRAHDITVIEDDVYSIFAPPTCRRWPCWRQSGWSMSAGCRRSSAPAFSWG</sequence>
<dbReference type="SUPFAM" id="SSF46785">
    <property type="entry name" value="Winged helix' DNA-binding domain"/>
    <property type="match status" value="1"/>
</dbReference>
<dbReference type="InterPro" id="IPR036390">
    <property type="entry name" value="WH_DNA-bd_sf"/>
</dbReference>
<dbReference type="PANTHER" id="PTHR46577">
    <property type="entry name" value="HTH-TYPE TRANSCRIPTIONAL REGULATORY PROTEIN GABR"/>
    <property type="match status" value="1"/>
</dbReference>
<dbReference type="EMBL" id="JAUFRC010000001">
    <property type="protein sequence ID" value="MDN3711220.1"/>
    <property type="molecule type" value="Genomic_DNA"/>
</dbReference>
<evidence type="ECO:0000256" key="1">
    <source>
        <dbReference type="ARBA" id="ARBA00005384"/>
    </source>
</evidence>
<dbReference type="InterPro" id="IPR004839">
    <property type="entry name" value="Aminotransferase_I/II_large"/>
</dbReference>
<comment type="caution">
    <text evidence="7">The sequence shown here is derived from an EMBL/GenBank/DDBJ whole genome shotgun (WGS) entry which is preliminary data.</text>
</comment>
<dbReference type="Gene3D" id="3.40.640.10">
    <property type="entry name" value="Type I PLP-dependent aspartate aminotransferase-like (Major domain)"/>
    <property type="match status" value="1"/>
</dbReference>
<protein>
    <submittedName>
        <fullName evidence="7">PLP-dependent aminotransferase family protein</fullName>
    </submittedName>
</protein>
<dbReference type="CDD" id="cd00609">
    <property type="entry name" value="AAT_like"/>
    <property type="match status" value="1"/>
</dbReference>
<evidence type="ECO:0000256" key="2">
    <source>
        <dbReference type="ARBA" id="ARBA00022898"/>
    </source>
</evidence>
<dbReference type="Pfam" id="PF00155">
    <property type="entry name" value="Aminotran_1_2"/>
    <property type="match status" value="1"/>
</dbReference>
<dbReference type="InterPro" id="IPR015421">
    <property type="entry name" value="PyrdxlP-dep_Trfase_major"/>
</dbReference>
<dbReference type="Gene3D" id="1.10.10.10">
    <property type="entry name" value="Winged helix-like DNA-binding domain superfamily/Winged helix DNA-binding domain"/>
    <property type="match status" value="1"/>
</dbReference>
<evidence type="ECO:0000256" key="4">
    <source>
        <dbReference type="ARBA" id="ARBA00023125"/>
    </source>
</evidence>
<keyword evidence="7" id="KW-0808">Transferase</keyword>
<reference evidence="8" key="1">
    <citation type="journal article" date="2019" name="Int. J. Syst. Evol. Microbiol.">
        <title>The Global Catalogue of Microorganisms (GCM) 10K type strain sequencing project: providing services to taxonomists for standard genome sequencing and annotation.</title>
        <authorList>
            <consortium name="The Broad Institute Genomics Platform"/>
            <consortium name="The Broad Institute Genome Sequencing Center for Infectious Disease"/>
            <person name="Wu L."/>
            <person name="Ma J."/>
        </authorList>
    </citation>
    <scope>NUCLEOTIDE SEQUENCE [LARGE SCALE GENOMIC DNA]</scope>
    <source>
        <strain evidence="8">CECT 8482</strain>
    </source>
</reference>
<keyword evidence="2" id="KW-0663">Pyridoxal phosphate</keyword>
<dbReference type="GO" id="GO:0008483">
    <property type="term" value="F:transaminase activity"/>
    <property type="evidence" value="ECO:0007669"/>
    <property type="project" value="UniProtKB-KW"/>
</dbReference>
<feature type="domain" description="HTH gntR-type" evidence="6">
    <location>
        <begin position="20"/>
        <end position="88"/>
    </location>
</feature>
<dbReference type="PANTHER" id="PTHR46577:SF1">
    <property type="entry name" value="HTH-TYPE TRANSCRIPTIONAL REGULATORY PROTEIN GABR"/>
    <property type="match status" value="1"/>
</dbReference>
<dbReference type="RefSeq" id="WP_377785949.1">
    <property type="nucleotide sequence ID" value="NZ_JBHUOC010000001.1"/>
</dbReference>